<dbReference type="AlphaFoldDB" id="D6TRL5"/>
<dbReference type="EMBL" id="ADVG01000002">
    <property type="protein sequence ID" value="EFH85967.1"/>
    <property type="molecule type" value="Genomic_DNA"/>
</dbReference>
<dbReference type="InParanoid" id="D6TRL5"/>
<accession>D6TRL5</accession>
<dbReference type="eggNOG" id="ENOG502Z7IU">
    <property type="taxonomic scope" value="Bacteria"/>
</dbReference>
<proteinExistence type="predicted"/>
<dbReference type="Pfam" id="PF09660">
    <property type="entry name" value="DUF2397"/>
    <property type="match status" value="1"/>
</dbReference>
<protein>
    <recommendedName>
        <fullName evidence="3">TIGR02677 family protein</fullName>
    </recommendedName>
</protein>
<evidence type="ECO:0000313" key="1">
    <source>
        <dbReference type="EMBL" id="EFH85967.1"/>
    </source>
</evidence>
<comment type="caution">
    <text evidence="1">The sequence shown here is derived from an EMBL/GenBank/DDBJ whole genome shotgun (WGS) entry which is preliminary data.</text>
</comment>
<gene>
    <name evidence="1" type="ORF">Krac_7231</name>
</gene>
<evidence type="ECO:0000313" key="2">
    <source>
        <dbReference type="Proteomes" id="UP000004508"/>
    </source>
</evidence>
<keyword evidence="2" id="KW-1185">Reference proteome</keyword>
<reference evidence="1 2" key="1">
    <citation type="journal article" date="2011" name="Stand. Genomic Sci.">
        <title>Non-contiguous finished genome sequence and contextual data of the filamentous soil bacterium Ktedonobacter racemifer type strain (SOSP1-21).</title>
        <authorList>
            <person name="Chang Y.J."/>
            <person name="Land M."/>
            <person name="Hauser L."/>
            <person name="Chertkov O."/>
            <person name="Del Rio T.G."/>
            <person name="Nolan M."/>
            <person name="Copeland A."/>
            <person name="Tice H."/>
            <person name="Cheng J.F."/>
            <person name="Lucas S."/>
            <person name="Han C."/>
            <person name="Goodwin L."/>
            <person name="Pitluck S."/>
            <person name="Ivanova N."/>
            <person name="Ovchinikova G."/>
            <person name="Pati A."/>
            <person name="Chen A."/>
            <person name="Palaniappan K."/>
            <person name="Mavromatis K."/>
            <person name="Liolios K."/>
            <person name="Brettin T."/>
            <person name="Fiebig A."/>
            <person name="Rohde M."/>
            <person name="Abt B."/>
            <person name="Goker M."/>
            <person name="Detter J.C."/>
            <person name="Woyke T."/>
            <person name="Bristow J."/>
            <person name="Eisen J.A."/>
            <person name="Markowitz V."/>
            <person name="Hugenholtz P."/>
            <person name="Kyrpides N.C."/>
            <person name="Klenk H.P."/>
            <person name="Lapidus A."/>
        </authorList>
    </citation>
    <scope>NUCLEOTIDE SEQUENCE [LARGE SCALE GENOMIC DNA]</scope>
    <source>
        <strain evidence="2">DSM 44963</strain>
    </source>
</reference>
<sequence length="524" mass="59318">MNTTEGLPTSPAFNITDRLPIFSYLVSSNRIRWYRTIMRTFLQQHREFYSYQLTIQEIRDAVRAAFDPEYTLEQCQNDLVALKEWGNITTIYDSSRASSIASFLSPALLYQATPEAIAIETFLDEQHRASAARGSLRQGDLPRLWASLQSIDDALQSSGLDLDSTRGRELAEEWQRAFEVWNTMAREAAQYLATMISAAQQARPDLEAFQLYKSAVVAYVHGFAQALTQYSRRIREQLSMWRATGKQSALIDIVARYLEPPTPTAESRRAPEELRQEASNQVEALQNWFAEGKNADSFRRNALAEVDKVVRRASTLAASARPNANYATHLDTLARHLLTTRDGETAQQLFSVAFANHLPVHLPESFAGDPSATYDSQQPNVWQEAPAVTLYLRPVNRSFRGNPALEDPIIDNQTIIRDLVIQHETRLQEQRARIAHLFATDTLDLGALTHVSVDDRTVLTEIIDACQGHTSHQYRALDSSIITLLNPDERIYTLLHADDGTLFLPRYRLSRQQASVLQAQRKLV</sequence>
<dbReference type="STRING" id="485913.Krac_7231"/>
<dbReference type="OrthoDB" id="1639410at2"/>
<name>D6TRL5_KTERA</name>
<dbReference type="Proteomes" id="UP000004508">
    <property type="component" value="Unassembled WGS sequence"/>
</dbReference>
<organism evidence="1 2">
    <name type="scientific">Ktedonobacter racemifer DSM 44963</name>
    <dbReference type="NCBI Taxonomy" id="485913"/>
    <lineage>
        <taxon>Bacteria</taxon>
        <taxon>Bacillati</taxon>
        <taxon>Chloroflexota</taxon>
        <taxon>Ktedonobacteria</taxon>
        <taxon>Ktedonobacterales</taxon>
        <taxon>Ktedonobacteraceae</taxon>
        <taxon>Ktedonobacter</taxon>
    </lineage>
</organism>
<dbReference type="RefSeq" id="WP_007909866.1">
    <property type="nucleotide sequence ID" value="NZ_ADVG01000002.1"/>
</dbReference>
<evidence type="ECO:0008006" key="3">
    <source>
        <dbReference type="Google" id="ProtNLM"/>
    </source>
</evidence>
<dbReference type="InterPro" id="IPR013493">
    <property type="entry name" value="CHP02677"/>
</dbReference>